<sequence length="278" mass="28737">MVPDRDAPLSAAPRVAPPEAPAATVAVVRSDNRRGAVAEALALLDAEVRPILAGPVAILTHLGPTGAGSTSPSALSSVLDVVLSADPGAVTIASGSRRARERFASRGFLDECWGRPVRFLDLARDEDGWEVVDRPSGGPLRLSGTIAEAGCRIALSPLSALRRGPACLLAVRQAIRPADLPGFDGEPIPRAWPDLSIIEGKLGWRGRSALAVAGLDPMAVDAVAAKLLGIDRRRAERLGAPGRIAVVGDAEGTARPIRAASTPGLRRDSGHPDRGGTS</sequence>
<evidence type="ECO:0008006" key="4">
    <source>
        <dbReference type="Google" id="ProtNLM"/>
    </source>
</evidence>
<accession>A0A518HC88</accession>
<dbReference type="KEGG" id="tpla:ElP_64150"/>
<organism evidence="2 3">
    <name type="scientific">Tautonia plasticadhaerens</name>
    <dbReference type="NCBI Taxonomy" id="2527974"/>
    <lineage>
        <taxon>Bacteria</taxon>
        <taxon>Pseudomonadati</taxon>
        <taxon>Planctomycetota</taxon>
        <taxon>Planctomycetia</taxon>
        <taxon>Isosphaerales</taxon>
        <taxon>Isosphaeraceae</taxon>
        <taxon>Tautonia</taxon>
    </lineage>
</organism>
<dbReference type="RefSeq" id="WP_145276962.1">
    <property type="nucleotide sequence ID" value="NZ_CP036426.1"/>
</dbReference>
<protein>
    <recommendedName>
        <fullName evidence="4">DUF362 domain-containing protein</fullName>
    </recommendedName>
</protein>
<name>A0A518HC88_9BACT</name>
<dbReference type="AlphaFoldDB" id="A0A518HC88"/>
<reference evidence="2 3" key="1">
    <citation type="submission" date="2019-02" db="EMBL/GenBank/DDBJ databases">
        <title>Deep-cultivation of Planctomycetes and their phenomic and genomic characterization uncovers novel biology.</title>
        <authorList>
            <person name="Wiegand S."/>
            <person name="Jogler M."/>
            <person name="Boedeker C."/>
            <person name="Pinto D."/>
            <person name="Vollmers J."/>
            <person name="Rivas-Marin E."/>
            <person name="Kohn T."/>
            <person name="Peeters S.H."/>
            <person name="Heuer A."/>
            <person name="Rast P."/>
            <person name="Oberbeckmann S."/>
            <person name="Bunk B."/>
            <person name="Jeske O."/>
            <person name="Meyerdierks A."/>
            <person name="Storesund J.E."/>
            <person name="Kallscheuer N."/>
            <person name="Luecker S."/>
            <person name="Lage O.M."/>
            <person name="Pohl T."/>
            <person name="Merkel B.J."/>
            <person name="Hornburger P."/>
            <person name="Mueller R.-W."/>
            <person name="Bruemmer F."/>
            <person name="Labrenz M."/>
            <person name="Spormann A.M."/>
            <person name="Op den Camp H."/>
            <person name="Overmann J."/>
            <person name="Amann R."/>
            <person name="Jetten M.S.M."/>
            <person name="Mascher T."/>
            <person name="Medema M.H."/>
            <person name="Devos D.P."/>
            <person name="Kaster A.-K."/>
            <person name="Ovreas L."/>
            <person name="Rohde M."/>
            <person name="Galperin M.Y."/>
            <person name="Jogler C."/>
        </authorList>
    </citation>
    <scope>NUCLEOTIDE SEQUENCE [LARGE SCALE GENOMIC DNA]</scope>
    <source>
        <strain evidence="2 3">ElP</strain>
    </source>
</reference>
<evidence type="ECO:0000256" key="1">
    <source>
        <dbReference type="SAM" id="MobiDB-lite"/>
    </source>
</evidence>
<evidence type="ECO:0000313" key="3">
    <source>
        <dbReference type="Proteomes" id="UP000317835"/>
    </source>
</evidence>
<keyword evidence="3" id="KW-1185">Reference proteome</keyword>
<dbReference type="OrthoDB" id="263580at2"/>
<evidence type="ECO:0000313" key="2">
    <source>
        <dbReference type="EMBL" id="QDV38460.1"/>
    </source>
</evidence>
<dbReference type="EMBL" id="CP036426">
    <property type="protein sequence ID" value="QDV38460.1"/>
    <property type="molecule type" value="Genomic_DNA"/>
</dbReference>
<feature type="region of interest" description="Disordered" evidence="1">
    <location>
        <begin position="251"/>
        <end position="278"/>
    </location>
</feature>
<feature type="compositionally biased region" description="Basic and acidic residues" evidence="1">
    <location>
        <begin position="265"/>
        <end position="278"/>
    </location>
</feature>
<gene>
    <name evidence="2" type="ORF">ElP_64150</name>
</gene>
<dbReference type="Proteomes" id="UP000317835">
    <property type="component" value="Chromosome"/>
</dbReference>
<proteinExistence type="predicted"/>